<organism evidence="3">
    <name type="scientific">Caenorhabditis remanei</name>
    <name type="common">Caenorhabditis vulgaris</name>
    <dbReference type="NCBI Taxonomy" id="31234"/>
    <lineage>
        <taxon>Eukaryota</taxon>
        <taxon>Metazoa</taxon>
        <taxon>Ecdysozoa</taxon>
        <taxon>Nematoda</taxon>
        <taxon>Chromadorea</taxon>
        <taxon>Rhabditida</taxon>
        <taxon>Rhabditina</taxon>
        <taxon>Rhabditomorpha</taxon>
        <taxon>Rhabditoidea</taxon>
        <taxon>Rhabditidae</taxon>
        <taxon>Peloderinae</taxon>
        <taxon>Caenorhabditis</taxon>
    </lineage>
</organism>
<sequence>MMRLSDQILGCPNCDYKARSSNMRKHIGAVHGEETLKKFKEALVAKKAAISGSKVQKCEVCAHICPTIGGMKTHMKLHKRNEAVKPVDPSEVSLFEENGGKDESNLMREPPSKKFHCDDTIYDTVNVYGRVPKPASNVNAVKERERDREMRMTCPVDGCLVTVGTRVSLVEHMGRNHDSRFQLENDEFYDEKALTVSRKHKNSIKNMKLIKEWIDVRQTESTTTFIKKKTVHSESGSTCYYHCQHEGNYDSKGTLRFGHVTKKETGTSSCPAFLKVFSNAEKQVFKVVGCFQHHGHRQEVVNQKLTDEDCDILKQMMVDGYTNKQILHKILKTYNENHRIFFSTPDDLSNLRKKEQLFPGRRHENDLESILLRVNEKKDCDGIRFYSPPENATGEGFKLVIISPEQLDLIKKYSHRGITMDDTHHCTTYRLKLSTMLVCDGFDRGLPVAFLLSFSTTTADVEELFKCVKILYPSFNPQFVMSDKAYVFYNGFSNVFPNSQARKVLCRWHIFRTWKKMAKNTLKESSVSKILPKLRELLREPVKEHFDRRIAEILHFLDNLERKEGEMFADYFRTRYLDRVSEWSTTEREGIIFHTSMYAESWHSMLKKEILDGKTKIRVDTLVHQLYIAVSWVLEKNRIKVARKLAKGIPRLAKNHKYCRSASLQLSNYLVFEESSDFDGERTFRVGKVGTDVEKLYIVTEKSSCLCLQNENTHCDCGGCGYRHVCTCLNQEAGVCCKHIHMALRTIGSHQSVDVDEIQKALDVVLPLLPSVEPALPLRRHASQSLTARQTMNDHLKLETDSPLDHDTNPLEDTFHWNYWRKCPDCLLPVHLECGNGQKLCAHCNVKFIDYD</sequence>
<dbReference type="InParanoid" id="E3NHS2"/>
<dbReference type="SMART" id="SM00355">
    <property type="entry name" value="ZnF_C2H2"/>
    <property type="match status" value="3"/>
</dbReference>
<dbReference type="STRING" id="31234.E3NHS2"/>
<evidence type="ECO:0000313" key="3">
    <source>
        <dbReference type="Proteomes" id="UP000008281"/>
    </source>
</evidence>
<dbReference type="AlphaFoldDB" id="E3NHS2"/>
<reference evidence="2" key="1">
    <citation type="submission" date="2007-07" db="EMBL/GenBank/DDBJ databases">
        <title>PCAP assembly of the Caenorhabditis remanei genome.</title>
        <authorList>
            <consortium name="The Caenorhabditis remanei Sequencing Consortium"/>
            <person name="Wilson R.K."/>
        </authorList>
    </citation>
    <scope>NUCLEOTIDE SEQUENCE [LARGE SCALE GENOMIC DNA]</scope>
    <source>
        <strain evidence="2">PB4641</strain>
    </source>
</reference>
<dbReference type="PANTHER" id="PTHR33936:SF25">
    <property type="entry name" value="C2H2-TYPE DOMAIN-CONTAINING PROTEIN"/>
    <property type="match status" value="1"/>
</dbReference>
<evidence type="ECO:0000313" key="2">
    <source>
        <dbReference type="EMBL" id="EFO98377.1"/>
    </source>
</evidence>
<dbReference type="InterPro" id="IPR013087">
    <property type="entry name" value="Znf_C2H2_type"/>
</dbReference>
<name>E3NHS2_CAERE</name>
<dbReference type="InterPro" id="IPR052797">
    <property type="entry name" value="RegFact_GeneExpr_CellDeath"/>
</dbReference>
<dbReference type="PANTHER" id="PTHR33936">
    <property type="entry name" value="PROTEIN CBG17840"/>
    <property type="match status" value="1"/>
</dbReference>
<dbReference type="eggNOG" id="ENOG502QVXX">
    <property type="taxonomic scope" value="Eukaryota"/>
</dbReference>
<dbReference type="EMBL" id="DS268684">
    <property type="protein sequence ID" value="EFO98377.1"/>
    <property type="molecule type" value="Genomic_DNA"/>
</dbReference>
<dbReference type="OMA" id="NENTHCD"/>
<dbReference type="PROSITE" id="PS00028">
    <property type="entry name" value="ZINC_FINGER_C2H2_1"/>
    <property type="match status" value="1"/>
</dbReference>
<evidence type="ECO:0000259" key="1">
    <source>
        <dbReference type="PROSITE" id="PS00028"/>
    </source>
</evidence>
<dbReference type="Proteomes" id="UP000008281">
    <property type="component" value="Unassembled WGS sequence"/>
</dbReference>
<keyword evidence="3" id="KW-1185">Reference proteome</keyword>
<dbReference type="HOGENOM" id="CLU_011337_0_0_1"/>
<dbReference type="OrthoDB" id="5866964at2759"/>
<gene>
    <name evidence="2" type="ORF">CRE_23746</name>
</gene>
<feature type="domain" description="C2H2-type" evidence="1">
    <location>
        <begin position="58"/>
        <end position="78"/>
    </location>
</feature>
<protein>
    <recommendedName>
        <fullName evidence="1">C2H2-type domain-containing protein</fullName>
    </recommendedName>
</protein>
<proteinExistence type="predicted"/>
<accession>E3NHS2</accession>